<dbReference type="Gene3D" id="1.10.260.40">
    <property type="entry name" value="lambda repressor-like DNA-binding domains"/>
    <property type="match status" value="1"/>
</dbReference>
<dbReference type="PANTHER" id="PTHR46558:SF4">
    <property type="entry name" value="DNA-BIDING PHAGE PROTEIN"/>
    <property type="match status" value="1"/>
</dbReference>
<dbReference type="InterPro" id="IPR010982">
    <property type="entry name" value="Lambda_DNA-bd_dom_sf"/>
</dbReference>
<dbReference type="Proteomes" id="UP000286687">
    <property type="component" value="Unassembled WGS sequence"/>
</dbReference>
<comment type="caution">
    <text evidence="3">The sequence shown here is derived from an EMBL/GenBank/DDBJ whole genome shotgun (WGS) entry which is preliminary data.</text>
</comment>
<dbReference type="Pfam" id="PF01381">
    <property type="entry name" value="HTH_3"/>
    <property type="match status" value="1"/>
</dbReference>
<dbReference type="CDD" id="cd00093">
    <property type="entry name" value="HTH_XRE"/>
    <property type="match status" value="1"/>
</dbReference>
<reference evidence="3 4" key="1">
    <citation type="submission" date="2018-01" db="EMBL/GenBank/DDBJ databases">
        <title>Complete genome sequence of G25-42.</title>
        <authorList>
            <person name="Zheng Z."/>
            <person name="Sun M."/>
        </authorList>
    </citation>
    <scope>NUCLEOTIDE SEQUENCE [LARGE SCALE GENOMIC DNA]</scope>
    <source>
        <strain evidence="3 4">G25-42</strain>
    </source>
</reference>
<proteinExistence type="predicted"/>
<name>A0A437SPH7_BACTU</name>
<evidence type="ECO:0000259" key="2">
    <source>
        <dbReference type="PROSITE" id="PS50943"/>
    </source>
</evidence>
<dbReference type="PROSITE" id="PS50943">
    <property type="entry name" value="HTH_CROC1"/>
    <property type="match status" value="1"/>
</dbReference>
<evidence type="ECO:0000313" key="3">
    <source>
        <dbReference type="EMBL" id="RVU65163.1"/>
    </source>
</evidence>
<dbReference type="AlphaFoldDB" id="A0A437SPH7"/>
<evidence type="ECO:0000256" key="1">
    <source>
        <dbReference type="ARBA" id="ARBA00023125"/>
    </source>
</evidence>
<sequence>MQNKIPEIRKQFNYSQERFAAELNVSRQTVISIEKGKYNPSLPLAMKIAKLFNLKVEDIFILEKEDL</sequence>
<dbReference type="EMBL" id="LDER01000096">
    <property type="protein sequence ID" value="RVU65163.1"/>
    <property type="molecule type" value="Genomic_DNA"/>
</dbReference>
<dbReference type="InterPro" id="IPR001387">
    <property type="entry name" value="Cro/C1-type_HTH"/>
</dbReference>
<dbReference type="SUPFAM" id="SSF47413">
    <property type="entry name" value="lambda repressor-like DNA-binding domains"/>
    <property type="match status" value="1"/>
</dbReference>
<organism evidence="3 4">
    <name type="scientific">Bacillus thuringiensis</name>
    <dbReference type="NCBI Taxonomy" id="1428"/>
    <lineage>
        <taxon>Bacteria</taxon>
        <taxon>Bacillati</taxon>
        <taxon>Bacillota</taxon>
        <taxon>Bacilli</taxon>
        <taxon>Bacillales</taxon>
        <taxon>Bacillaceae</taxon>
        <taxon>Bacillus</taxon>
        <taxon>Bacillus cereus group</taxon>
    </lineage>
</organism>
<dbReference type="SMART" id="SM00530">
    <property type="entry name" value="HTH_XRE"/>
    <property type="match status" value="1"/>
</dbReference>
<dbReference type="RefSeq" id="WP_098321848.1">
    <property type="nucleotide sequence ID" value="NZ_LDER01000096.1"/>
</dbReference>
<feature type="domain" description="HTH cro/C1-type" evidence="2">
    <location>
        <begin position="5"/>
        <end position="59"/>
    </location>
</feature>
<dbReference type="GO" id="GO:0003677">
    <property type="term" value="F:DNA binding"/>
    <property type="evidence" value="ECO:0007669"/>
    <property type="project" value="UniProtKB-KW"/>
</dbReference>
<protein>
    <submittedName>
        <fullName evidence="3">Transcriptional regulator</fullName>
    </submittedName>
</protein>
<evidence type="ECO:0000313" key="4">
    <source>
        <dbReference type="Proteomes" id="UP000286687"/>
    </source>
</evidence>
<keyword evidence="1" id="KW-0238">DNA-binding</keyword>
<gene>
    <name evidence="3" type="ORF">BM74_05625</name>
</gene>
<accession>A0A437SPH7</accession>
<dbReference type="PANTHER" id="PTHR46558">
    <property type="entry name" value="TRACRIPTIONAL REGULATORY PROTEIN-RELATED-RELATED"/>
    <property type="match status" value="1"/>
</dbReference>